<comment type="caution">
    <text evidence="1">The sequence shown here is derived from an EMBL/GenBank/DDBJ whole genome shotgun (WGS) entry which is preliminary data.</text>
</comment>
<name>A0A0F9T760_9ZZZZ</name>
<reference evidence="1" key="1">
    <citation type="journal article" date="2015" name="Nature">
        <title>Complex archaea that bridge the gap between prokaryotes and eukaryotes.</title>
        <authorList>
            <person name="Spang A."/>
            <person name="Saw J.H."/>
            <person name="Jorgensen S.L."/>
            <person name="Zaremba-Niedzwiedzka K."/>
            <person name="Martijn J."/>
            <person name="Lind A.E."/>
            <person name="van Eijk R."/>
            <person name="Schleper C."/>
            <person name="Guy L."/>
            <person name="Ettema T.J."/>
        </authorList>
    </citation>
    <scope>NUCLEOTIDE SEQUENCE</scope>
</reference>
<sequence>MKKATIICIILLILGGCGMNQVKVYEGGPGTIDKPREPAWTIDNPPAKGEVTFERTKGEGAEKETVKIAVKNEGGNLNPFAWIKDVFTKVVGFFISKADVQIPI</sequence>
<dbReference type="EMBL" id="LAZR01000316">
    <property type="protein sequence ID" value="KKN75059.1"/>
    <property type="molecule type" value="Genomic_DNA"/>
</dbReference>
<evidence type="ECO:0000313" key="1">
    <source>
        <dbReference type="EMBL" id="KKN75059.1"/>
    </source>
</evidence>
<organism evidence="1">
    <name type="scientific">marine sediment metagenome</name>
    <dbReference type="NCBI Taxonomy" id="412755"/>
    <lineage>
        <taxon>unclassified sequences</taxon>
        <taxon>metagenomes</taxon>
        <taxon>ecological metagenomes</taxon>
    </lineage>
</organism>
<dbReference type="AlphaFoldDB" id="A0A0F9T760"/>
<protein>
    <submittedName>
        <fullName evidence="1">Uncharacterized protein</fullName>
    </submittedName>
</protein>
<dbReference type="PROSITE" id="PS51257">
    <property type="entry name" value="PROKAR_LIPOPROTEIN"/>
    <property type="match status" value="1"/>
</dbReference>
<proteinExistence type="predicted"/>
<accession>A0A0F9T760</accession>
<gene>
    <name evidence="1" type="ORF">LCGC14_0384330</name>
</gene>